<dbReference type="Proteomes" id="UP001590951">
    <property type="component" value="Unassembled WGS sequence"/>
</dbReference>
<dbReference type="Gene3D" id="2.60.40.10">
    <property type="entry name" value="Immunoglobulins"/>
    <property type="match status" value="1"/>
</dbReference>
<dbReference type="InterPro" id="IPR050827">
    <property type="entry name" value="CRP1_MDG1_kinase"/>
</dbReference>
<organism evidence="3 4">
    <name type="scientific">Lepraria finkii</name>
    <dbReference type="NCBI Taxonomy" id="1340010"/>
    <lineage>
        <taxon>Eukaryota</taxon>
        <taxon>Fungi</taxon>
        <taxon>Dikarya</taxon>
        <taxon>Ascomycota</taxon>
        <taxon>Pezizomycotina</taxon>
        <taxon>Lecanoromycetes</taxon>
        <taxon>OSLEUM clade</taxon>
        <taxon>Lecanoromycetidae</taxon>
        <taxon>Lecanorales</taxon>
        <taxon>Lecanorineae</taxon>
        <taxon>Stereocaulaceae</taxon>
        <taxon>Lepraria</taxon>
    </lineage>
</organism>
<evidence type="ECO:0000313" key="3">
    <source>
        <dbReference type="EMBL" id="KAL2047778.1"/>
    </source>
</evidence>
<evidence type="ECO:0000256" key="1">
    <source>
        <dbReference type="ARBA" id="ARBA00038216"/>
    </source>
</evidence>
<reference evidence="3 4" key="1">
    <citation type="submission" date="2024-09" db="EMBL/GenBank/DDBJ databases">
        <title>Rethinking Asexuality: The Enigmatic Case of Functional Sexual Genes in Lepraria (Stereocaulaceae).</title>
        <authorList>
            <person name="Doellman M."/>
            <person name="Sun Y."/>
            <person name="Barcenas-Pena A."/>
            <person name="Lumbsch H.T."/>
            <person name="Grewe F."/>
        </authorList>
    </citation>
    <scope>NUCLEOTIDE SEQUENCE [LARGE SCALE GENOMIC DNA]</scope>
    <source>
        <strain evidence="3 4">Grewe 0041</strain>
    </source>
</reference>
<dbReference type="PANTHER" id="PTHR10343:SF81">
    <property type="entry name" value="CRUCIFORM DNA-RECOGNIZING PROTEIN 1-RELATED"/>
    <property type="match status" value="1"/>
</dbReference>
<keyword evidence="4" id="KW-1185">Reference proteome</keyword>
<dbReference type="SUPFAM" id="SSF81296">
    <property type="entry name" value="E set domains"/>
    <property type="match status" value="1"/>
</dbReference>
<gene>
    <name evidence="3" type="ORF">ABVK25_011328</name>
</gene>
<dbReference type="InterPro" id="IPR013783">
    <property type="entry name" value="Ig-like_fold"/>
</dbReference>
<dbReference type="Pfam" id="PF16561">
    <property type="entry name" value="AMPK1_CBM"/>
    <property type="match status" value="1"/>
</dbReference>
<dbReference type="InterPro" id="IPR032640">
    <property type="entry name" value="AMPK1_CBM"/>
</dbReference>
<evidence type="ECO:0000313" key="4">
    <source>
        <dbReference type="Proteomes" id="UP001590951"/>
    </source>
</evidence>
<dbReference type="CDD" id="cd02859">
    <property type="entry name" value="E_set_AMPKbeta_like_N"/>
    <property type="match status" value="1"/>
</dbReference>
<dbReference type="EMBL" id="JBHFEH010000094">
    <property type="protein sequence ID" value="KAL2047778.1"/>
    <property type="molecule type" value="Genomic_DNA"/>
</dbReference>
<dbReference type="InterPro" id="IPR014756">
    <property type="entry name" value="Ig_E-set"/>
</dbReference>
<feature type="domain" description="AMP-activated protein kinase glycogen-binding" evidence="2">
    <location>
        <begin position="5"/>
        <end position="52"/>
    </location>
</feature>
<dbReference type="PANTHER" id="PTHR10343">
    <property type="entry name" value="5'-AMP-ACTIVATED PROTEIN KINASE , BETA SUBUNIT"/>
    <property type="match status" value="1"/>
</dbReference>
<comment type="similarity">
    <text evidence="1">Belongs to the CRP1/MDG1 family.</text>
</comment>
<evidence type="ECO:0000259" key="2">
    <source>
        <dbReference type="Pfam" id="PF16561"/>
    </source>
</evidence>
<protein>
    <recommendedName>
        <fullName evidence="2">AMP-activated protein kinase glycogen-binding domain-containing protein</fullName>
    </recommendedName>
</protein>
<name>A0ABR4ARK7_9LECA</name>
<sequence length="63" mass="7384">MGSFIFKWEHPASEVYVTGTFDDWAKSVKLEKKGDYFEKLVELPLSKEKIYYKVRSFTASQAE</sequence>
<proteinExistence type="inferred from homology"/>
<comment type="caution">
    <text evidence="3">The sequence shown here is derived from an EMBL/GenBank/DDBJ whole genome shotgun (WGS) entry which is preliminary data.</text>
</comment>
<accession>A0ABR4ARK7</accession>